<proteinExistence type="predicted"/>
<protein>
    <submittedName>
        <fullName evidence="1">Uncharacterized protein</fullName>
    </submittedName>
</protein>
<name>A0A2P2P7H1_RHIMU</name>
<dbReference type="AlphaFoldDB" id="A0A2P2P7H1"/>
<dbReference type="EMBL" id="GGEC01070222">
    <property type="protein sequence ID" value="MBX50706.1"/>
    <property type="molecule type" value="Transcribed_RNA"/>
</dbReference>
<accession>A0A2P2P7H1</accession>
<sequence length="34" mass="3985">MVFLLDSSHHAQGTRILYRTTYQVYPNLTRGNCK</sequence>
<organism evidence="1">
    <name type="scientific">Rhizophora mucronata</name>
    <name type="common">Asiatic mangrove</name>
    <dbReference type="NCBI Taxonomy" id="61149"/>
    <lineage>
        <taxon>Eukaryota</taxon>
        <taxon>Viridiplantae</taxon>
        <taxon>Streptophyta</taxon>
        <taxon>Embryophyta</taxon>
        <taxon>Tracheophyta</taxon>
        <taxon>Spermatophyta</taxon>
        <taxon>Magnoliopsida</taxon>
        <taxon>eudicotyledons</taxon>
        <taxon>Gunneridae</taxon>
        <taxon>Pentapetalae</taxon>
        <taxon>rosids</taxon>
        <taxon>fabids</taxon>
        <taxon>Malpighiales</taxon>
        <taxon>Rhizophoraceae</taxon>
        <taxon>Rhizophora</taxon>
    </lineage>
</organism>
<evidence type="ECO:0000313" key="1">
    <source>
        <dbReference type="EMBL" id="MBX50706.1"/>
    </source>
</evidence>
<reference evidence="1" key="1">
    <citation type="submission" date="2018-02" db="EMBL/GenBank/DDBJ databases">
        <title>Rhizophora mucronata_Transcriptome.</title>
        <authorList>
            <person name="Meera S.P."/>
            <person name="Sreeshan A."/>
            <person name="Augustine A."/>
        </authorList>
    </citation>
    <scope>NUCLEOTIDE SEQUENCE</scope>
    <source>
        <tissue evidence="1">Leaf</tissue>
    </source>
</reference>